<dbReference type="Pfam" id="PF03060">
    <property type="entry name" value="NMO"/>
    <property type="match status" value="2"/>
</dbReference>
<evidence type="ECO:0000256" key="2">
    <source>
        <dbReference type="ARBA" id="ARBA00022643"/>
    </source>
</evidence>
<gene>
    <name evidence="4" type="ORF">H0264_18810</name>
</gene>
<evidence type="ECO:0000256" key="3">
    <source>
        <dbReference type="ARBA" id="ARBA00023002"/>
    </source>
</evidence>
<dbReference type="AlphaFoldDB" id="A0A7D6ZDI1"/>
<dbReference type="GO" id="GO:0018580">
    <property type="term" value="F:nitronate monooxygenase activity"/>
    <property type="evidence" value="ECO:0007669"/>
    <property type="project" value="InterPro"/>
</dbReference>
<protein>
    <submittedName>
        <fullName evidence="4">Nitronate monooxygenase</fullName>
    </submittedName>
</protein>
<dbReference type="RefSeq" id="WP_181578748.1">
    <property type="nucleotide sequence ID" value="NZ_CP059399.1"/>
</dbReference>
<dbReference type="InterPro" id="IPR004136">
    <property type="entry name" value="NMO"/>
</dbReference>
<evidence type="ECO:0000313" key="4">
    <source>
        <dbReference type="EMBL" id="QLY27540.1"/>
    </source>
</evidence>
<dbReference type="PANTHER" id="PTHR32332:SF31">
    <property type="entry name" value="2-NITROPROPANE DIOXYGENASE FAMILY, PUTATIVE (AFU_ORTHOLOGUE AFUA_2G09850)-RELATED"/>
    <property type="match status" value="1"/>
</dbReference>
<dbReference type="CDD" id="cd04730">
    <property type="entry name" value="NPD_like"/>
    <property type="match status" value="1"/>
</dbReference>
<sequence length="324" mass="33558">MALRTEFTELLAIEHPIASAPMGGSAGGELAAAVSNAGGLGLLGAGRCDLDWIERELAILDEHTDRPWGIGFQSWATEPAKLERALEFRPHAVMLAFGDPTPLIAPVRAAGALLLMQVTDMAEAEQAVAAGADVIIAQGTECGGHGARRGRSTLTFVPVVADLAAPTPVLAAGGIADGRGLAAALTLGAAGALVGTRFQAATEALVAMETSTAIIKGRGQDTERSAVLDIVREVPWPAEYTARTLAHPFLEQWRDREAELAQDADARRGYRAAVARGDLPPSPVWASEAIDLIDDVRPAAELVGALVAEAEAAFGRALGVSGRG</sequence>
<reference evidence="4 5" key="1">
    <citation type="submission" date="2020-07" db="EMBL/GenBank/DDBJ databases">
        <authorList>
            <person name="Zhuang K."/>
            <person name="Ran Y."/>
        </authorList>
    </citation>
    <scope>NUCLEOTIDE SEQUENCE [LARGE SCALE GENOMIC DNA]</scope>
    <source>
        <strain evidence="4 5">WCH-YHL-001</strain>
    </source>
</reference>
<dbReference type="KEGG" id="nhu:H0264_18810"/>
<accession>A0A7D6ZDI1</accession>
<evidence type="ECO:0000256" key="1">
    <source>
        <dbReference type="ARBA" id="ARBA00022630"/>
    </source>
</evidence>
<keyword evidence="3" id="KW-0560">Oxidoreductase</keyword>
<dbReference type="InterPro" id="IPR013785">
    <property type="entry name" value="Aldolase_TIM"/>
</dbReference>
<dbReference type="Gene3D" id="3.20.20.70">
    <property type="entry name" value="Aldolase class I"/>
    <property type="match status" value="1"/>
</dbReference>
<evidence type="ECO:0000313" key="5">
    <source>
        <dbReference type="Proteomes" id="UP000515512"/>
    </source>
</evidence>
<dbReference type="PANTHER" id="PTHR32332">
    <property type="entry name" value="2-NITROPROPANE DIOXYGENASE"/>
    <property type="match status" value="1"/>
</dbReference>
<keyword evidence="2" id="KW-0288">FMN</keyword>
<keyword evidence="5" id="KW-1185">Reference proteome</keyword>
<organism evidence="4 5">
    <name type="scientific">Nocardia huaxiensis</name>
    <dbReference type="NCBI Taxonomy" id="2755382"/>
    <lineage>
        <taxon>Bacteria</taxon>
        <taxon>Bacillati</taxon>
        <taxon>Actinomycetota</taxon>
        <taxon>Actinomycetes</taxon>
        <taxon>Mycobacteriales</taxon>
        <taxon>Nocardiaceae</taxon>
        <taxon>Nocardia</taxon>
    </lineage>
</organism>
<keyword evidence="4" id="KW-0503">Monooxygenase</keyword>
<name>A0A7D6ZDI1_9NOCA</name>
<keyword evidence="1" id="KW-0285">Flavoprotein</keyword>
<dbReference type="EMBL" id="CP059399">
    <property type="protein sequence ID" value="QLY27540.1"/>
    <property type="molecule type" value="Genomic_DNA"/>
</dbReference>
<proteinExistence type="predicted"/>
<dbReference type="Proteomes" id="UP000515512">
    <property type="component" value="Chromosome"/>
</dbReference>
<dbReference type="SUPFAM" id="SSF51412">
    <property type="entry name" value="Inosine monophosphate dehydrogenase (IMPDH)"/>
    <property type="match status" value="1"/>
</dbReference>